<organism evidence="1">
    <name type="scientific">marine sediment metagenome</name>
    <dbReference type="NCBI Taxonomy" id="412755"/>
    <lineage>
        <taxon>unclassified sequences</taxon>
        <taxon>metagenomes</taxon>
        <taxon>ecological metagenomes</taxon>
    </lineage>
</organism>
<dbReference type="Pfam" id="PF11848">
    <property type="entry name" value="DUF3368"/>
    <property type="match status" value="1"/>
</dbReference>
<accession>A0A0F9P143</accession>
<sequence length="172" mass="20230">MTIVICDSSFLVLISKIELLDLLIEIFENIIIPQSVYIESVDQGKKLRKMDAFLIEKRINDKKILVEEIKDLTEKANLIRNFNLHEGESEALILYLEKKAELLGTDDYKTLKVCKILNIKYFTTPLFILLCYSKNKLSKNMSIAKYEELQEFGWYKEDLILEFKNRIENLKV</sequence>
<evidence type="ECO:0008006" key="2">
    <source>
        <dbReference type="Google" id="ProtNLM"/>
    </source>
</evidence>
<comment type="caution">
    <text evidence="1">The sequence shown here is derived from an EMBL/GenBank/DDBJ whole genome shotgun (WGS) entry which is preliminary data.</text>
</comment>
<gene>
    <name evidence="1" type="ORF">LCGC14_1270970</name>
</gene>
<dbReference type="AlphaFoldDB" id="A0A0F9P143"/>
<dbReference type="PANTHER" id="PTHR39550">
    <property type="entry name" value="SLL0658 PROTEIN"/>
    <property type="match status" value="1"/>
</dbReference>
<dbReference type="EMBL" id="LAZR01007131">
    <property type="protein sequence ID" value="KKM87237.1"/>
    <property type="molecule type" value="Genomic_DNA"/>
</dbReference>
<protein>
    <recommendedName>
        <fullName evidence="2">PIN domain-containing protein</fullName>
    </recommendedName>
</protein>
<reference evidence="1" key="1">
    <citation type="journal article" date="2015" name="Nature">
        <title>Complex archaea that bridge the gap between prokaryotes and eukaryotes.</title>
        <authorList>
            <person name="Spang A."/>
            <person name="Saw J.H."/>
            <person name="Jorgensen S.L."/>
            <person name="Zaremba-Niedzwiedzka K."/>
            <person name="Martijn J."/>
            <person name="Lind A.E."/>
            <person name="van Eijk R."/>
            <person name="Schleper C."/>
            <person name="Guy L."/>
            <person name="Ettema T.J."/>
        </authorList>
    </citation>
    <scope>NUCLEOTIDE SEQUENCE</scope>
</reference>
<evidence type="ECO:0000313" key="1">
    <source>
        <dbReference type="EMBL" id="KKM87237.1"/>
    </source>
</evidence>
<dbReference type="PANTHER" id="PTHR39550:SF1">
    <property type="entry name" value="SLL0658 PROTEIN"/>
    <property type="match status" value="1"/>
</dbReference>
<dbReference type="InterPro" id="IPR021799">
    <property type="entry name" value="PIN-like_prokaryotic"/>
</dbReference>
<name>A0A0F9P143_9ZZZZ</name>
<proteinExistence type="predicted"/>